<organism evidence="5 6">
    <name type="scientific">Flaviramulus multivorans</name>
    <dbReference type="NCBI Taxonomy" id="1304750"/>
    <lineage>
        <taxon>Bacteria</taxon>
        <taxon>Pseudomonadati</taxon>
        <taxon>Bacteroidota</taxon>
        <taxon>Flavobacteriia</taxon>
        <taxon>Flavobacteriales</taxon>
        <taxon>Flavobacteriaceae</taxon>
        <taxon>Flaviramulus</taxon>
    </lineage>
</organism>
<dbReference type="RefSeq" id="WP_237231823.1">
    <property type="nucleotide sequence ID" value="NZ_JAKKDV010000004.1"/>
</dbReference>
<evidence type="ECO:0000259" key="4">
    <source>
        <dbReference type="Pfam" id="PF07244"/>
    </source>
</evidence>
<dbReference type="Proteomes" id="UP001200022">
    <property type="component" value="Unassembled WGS sequence"/>
</dbReference>
<keyword evidence="3" id="KW-0472">Membrane</keyword>
<comment type="caution">
    <text evidence="5">The sequence shown here is derived from an EMBL/GenBank/DDBJ whole genome shotgun (WGS) entry which is preliminary data.</text>
</comment>
<reference evidence="5 6" key="1">
    <citation type="submission" date="2022-01" db="EMBL/GenBank/DDBJ databases">
        <title>Draft genome sequence of Sabulilitoribacter multivorans KCTC 32326.</title>
        <authorList>
            <person name="Oh J.-S."/>
        </authorList>
    </citation>
    <scope>NUCLEOTIDE SEQUENCE [LARGE SCALE GENOMIC DNA]</scope>
    <source>
        <strain evidence="5 6">M-M16</strain>
    </source>
</reference>
<keyword evidence="1" id="KW-0812">Transmembrane</keyword>
<sequence>MHLKINGATEYETSVIDSLNYSKIHKDFASVKFELDSVQKILYKKGFIENELANLEKVDDSTFNAQFLLKNKFNTIYIYYNKEDIDVSTLKFISKNVFDNYFELKFTDIENGLKYINAKFSEKGFPFSKLRLSNIRLTDDVNLEAELTTESSEQKRIINNIVIKGYEKFPKSYVKRYLKIKPSQVFNLKKVQNKTEQLNNLNFANEVKPPEVLFLKDSTILYLYLEKTKSNAFDGFLGFGTNEDTNKLEFDGYLNLNLTNNLNYGESFRLLYKSDENDQKTFEVDMSLPYLFKSPVGIDLLLRIFKRDSSFTTTNQSAKLHYQINAKHKVFAGLVSTESNNLLTQNFSPNIADFKTQHFNVAYQFLRPQSNNLLFPLKTKFYLETSFGNRKSSRDTERQSQFVIDAFKIFSLNKKNSMYFRLNGASLVSKNYFENELFRFGGINSIRGFEENSLFSNLYGLINTEYRYQLNNYIFIHSIIDAAYFENKLINTKEKLFGYGFGFGILTKAGLFRFNYANGKVENSTFNISNSKIHLSLTTNF</sequence>
<keyword evidence="6" id="KW-1185">Reference proteome</keyword>
<evidence type="ECO:0000313" key="5">
    <source>
        <dbReference type="EMBL" id="MCF7561154.1"/>
    </source>
</evidence>
<protein>
    <recommendedName>
        <fullName evidence="4">POTRA domain-containing protein</fullName>
    </recommendedName>
</protein>
<keyword evidence="2" id="KW-0732">Signal</keyword>
<name>A0ABS9IKL7_9FLAO</name>
<keyword evidence="3" id="KW-0998">Cell outer membrane</keyword>
<dbReference type="PANTHER" id="PTHR12815">
    <property type="entry name" value="SORTING AND ASSEMBLY MACHINERY SAMM50 PROTEIN FAMILY MEMBER"/>
    <property type="match status" value="1"/>
</dbReference>
<dbReference type="PANTHER" id="PTHR12815:SF47">
    <property type="entry name" value="TRANSLOCATION AND ASSEMBLY MODULE SUBUNIT TAMA"/>
    <property type="match status" value="1"/>
</dbReference>
<accession>A0ABS9IKL7</accession>
<proteinExistence type="predicted"/>
<evidence type="ECO:0000313" key="6">
    <source>
        <dbReference type="Proteomes" id="UP001200022"/>
    </source>
</evidence>
<feature type="domain" description="POTRA" evidence="4">
    <location>
        <begin position="158"/>
        <end position="212"/>
    </location>
</feature>
<dbReference type="InterPro" id="IPR039910">
    <property type="entry name" value="D15-like"/>
</dbReference>
<evidence type="ECO:0000256" key="1">
    <source>
        <dbReference type="ARBA" id="ARBA00022692"/>
    </source>
</evidence>
<gene>
    <name evidence="5" type="ORF">L3X39_10945</name>
</gene>
<dbReference type="Gene3D" id="3.10.20.310">
    <property type="entry name" value="membrane protein fhac"/>
    <property type="match status" value="1"/>
</dbReference>
<dbReference type="Gene3D" id="2.40.160.50">
    <property type="entry name" value="membrane protein fhac: a member of the omp85/tpsb transporter family"/>
    <property type="match status" value="1"/>
</dbReference>
<evidence type="ECO:0000256" key="3">
    <source>
        <dbReference type="ARBA" id="ARBA00023237"/>
    </source>
</evidence>
<evidence type="ECO:0000256" key="2">
    <source>
        <dbReference type="ARBA" id="ARBA00022729"/>
    </source>
</evidence>
<dbReference type="EMBL" id="JAKKDV010000004">
    <property type="protein sequence ID" value="MCF7561154.1"/>
    <property type="molecule type" value="Genomic_DNA"/>
</dbReference>
<dbReference type="InterPro" id="IPR010827">
    <property type="entry name" value="BamA/TamA_POTRA"/>
</dbReference>
<dbReference type="Pfam" id="PF07244">
    <property type="entry name" value="POTRA"/>
    <property type="match status" value="1"/>
</dbReference>